<proteinExistence type="predicted"/>
<dbReference type="EMBL" id="KY670595">
    <property type="protein sequence ID" value="ARB06761.1"/>
    <property type="molecule type" value="Genomic_DNA"/>
</dbReference>
<name>A0A1V0DZ95_9CAUD</name>
<evidence type="ECO:0000313" key="1">
    <source>
        <dbReference type="EMBL" id="ARB06761.1"/>
    </source>
</evidence>
<protein>
    <submittedName>
        <fullName evidence="1">Uncharacterized protein</fullName>
    </submittedName>
</protein>
<accession>A0A1V0DZ95</accession>
<reference evidence="1 2" key="1">
    <citation type="submission" date="2017-02" db="EMBL/GenBank/DDBJ databases">
        <title>The complete genome of Acinetobacter Baumannii phage WCHABP12.</title>
        <authorList>
            <person name="Zhou W."/>
            <person name="Feng Y."/>
            <person name="Zong Z."/>
        </authorList>
    </citation>
    <scope>NUCLEOTIDE SEQUENCE [LARGE SCALE GENOMIC DNA]</scope>
</reference>
<gene>
    <name evidence="1" type="ORF">ABP12_00020</name>
</gene>
<dbReference type="OrthoDB" id="20273at10239"/>
<organism evidence="1 2">
    <name type="scientific">Acinetobacter phage WCHABP12</name>
    <dbReference type="NCBI Taxonomy" id="1965454"/>
    <lineage>
        <taxon>Viruses</taxon>
        <taxon>Duplodnaviria</taxon>
        <taxon>Heunggongvirae</taxon>
        <taxon>Uroviricota</taxon>
        <taxon>Caudoviricetes</taxon>
        <taxon>Obolenskvirus</taxon>
        <taxon>Obolenskvirus WCHABP12</taxon>
    </lineage>
</organism>
<dbReference type="Proteomes" id="UP000221758">
    <property type="component" value="Segment"/>
</dbReference>
<evidence type="ECO:0000313" key="2">
    <source>
        <dbReference type="Proteomes" id="UP000221758"/>
    </source>
</evidence>
<sequence length="88" mass="10351">MQVWLSQLRKITVLDKFAKSLGFLGIDASNMNYQTCEKNRYKFEDENIDKQWRCFYAFYKSGSEEGYKRGWNAACDEFGATAIRLINK</sequence>
<keyword evidence="2" id="KW-1185">Reference proteome</keyword>